<evidence type="ECO:0000313" key="3">
    <source>
        <dbReference type="EMBL" id="CAK8696056.1"/>
    </source>
</evidence>
<dbReference type="InterPro" id="IPR036388">
    <property type="entry name" value="WH-like_DNA-bd_sf"/>
</dbReference>
<keyword evidence="4" id="KW-1185">Reference proteome</keyword>
<evidence type="ECO:0000256" key="1">
    <source>
        <dbReference type="SAM" id="MobiDB-lite"/>
    </source>
</evidence>
<dbReference type="SMART" id="SM00348">
    <property type="entry name" value="IRF"/>
    <property type="match status" value="1"/>
</dbReference>
<dbReference type="PANTHER" id="PTHR11949">
    <property type="entry name" value="INTERFERON REGULATORY FACTOR"/>
    <property type="match status" value="1"/>
</dbReference>
<protein>
    <recommendedName>
        <fullName evidence="2">IRF tryptophan pentad repeat domain-containing protein</fullName>
    </recommendedName>
</protein>
<dbReference type="Pfam" id="PF10401">
    <property type="entry name" value="IRF-3"/>
    <property type="match status" value="1"/>
</dbReference>
<dbReference type="PROSITE" id="PS51507">
    <property type="entry name" value="IRF_2"/>
    <property type="match status" value="1"/>
</dbReference>
<reference evidence="3 4" key="1">
    <citation type="submission" date="2024-02" db="EMBL/GenBank/DDBJ databases">
        <authorList>
            <person name="Daric V."/>
            <person name="Darras S."/>
        </authorList>
    </citation>
    <scope>NUCLEOTIDE SEQUENCE [LARGE SCALE GENOMIC DNA]</scope>
</reference>
<proteinExistence type="predicted"/>
<feature type="domain" description="IRF tryptophan pentad repeat" evidence="2">
    <location>
        <begin position="14"/>
        <end position="124"/>
    </location>
</feature>
<dbReference type="Gene3D" id="1.10.10.10">
    <property type="entry name" value="Winged helix-like DNA-binding domain superfamily/Winged helix DNA-binding domain"/>
    <property type="match status" value="1"/>
</dbReference>
<dbReference type="Gene3D" id="2.60.200.10">
    <property type="match status" value="1"/>
</dbReference>
<dbReference type="EMBL" id="CAWYQH010000152">
    <property type="protein sequence ID" value="CAK8696056.1"/>
    <property type="molecule type" value="Genomic_DNA"/>
</dbReference>
<dbReference type="SUPFAM" id="SSF46785">
    <property type="entry name" value="Winged helix' DNA-binding domain"/>
    <property type="match status" value="1"/>
</dbReference>
<evidence type="ECO:0000313" key="4">
    <source>
        <dbReference type="Proteomes" id="UP001642483"/>
    </source>
</evidence>
<dbReference type="Proteomes" id="UP001642483">
    <property type="component" value="Unassembled WGS sequence"/>
</dbReference>
<comment type="caution">
    <text evidence="3">The sequence shown here is derived from an EMBL/GenBank/DDBJ whole genome shotgun (WGS) entry which is preliminary data.</text>
</comment>
<dbReference type="InterPro" id="IPR036390">
    <property type="entry name" value="WH_DNA-bd_sf"/>
</dbReference>
<dbReference type="PANTHER" id="PTHR11949:SF53">
    <property type="entry name" value="IRF TRYPTOPHAN PENTAD REPEAT DOMAIN-CONTAINING PROTEIN"/>
    <property type="match status" value="1"/>
</dbReference>
<organism evidence="3 4">
    <name type="scientific">Clavelina lepadiformis</name>
    <name type="common">Light-bulb sea squirt</name>
    <name type="synonym">Ascidia lepadiformis</name>
    <dbReference type="NCBI Taxonomy" id="159417"/>
    <lineage>
        <taxon>Eukaryota</taxon>
        <taxon>Metazoa</taxon>
        <taxon>Chordata</taxon>
        <taxon>Tunicata</taxon>
        <taxon>Ascidiacea</taxon>
        <taxon>Aplousobranchia</taxon>
        <taxon>Clavelinidae</taxon>
        <taxon>Clavelina</taxon>
    </lineage>
</organism>
<evidence type="ECO:0000259" key="2">
    <source>
        <dbReference type="PROSITE" id="PS51507"/>
    </source>
</evidence>
<sequence length="552" mass="63092">MSSSSTSKPPISENLQFKPWLVKQISSGKYKDLEWIDADKKRVFKLPWTKKNYPNWEEHHEIFRAWAQHRSIVRHDPEVLNQHISLMKSNFRTILRKCSEIEELKNFHQLGLQTGNYKVYKVLTPEEVQLKKLQVLEDVEKEPEESDIVEISASVDIKDIQWLPETTIPKSWITASTTLGIALLEADKTALKRPLTSDEQETTSPGKPKVKKTQATQTAAKDPKFKAKEVIFLSDPVVSDVTPQQMDDLNNLNEPPLVIEVQDIIANTEEVAEIKTEQIETMELIKPEDTEGFHMLLEAAEIADSPFNIEPVEEVATTSNETDLRVVELSFLDVLEKLNMPRELLFAYEVHVCYDQKEVFNDVYYNMNDGYRFHYDTSEGKEPPTLTNQEFSESIKFPAGSGGKSFQSVLRNMDLGLLLKTDETYNLISKRLCQSRIFALTSYGEVDEADPIAIAREEEVTLFNYNKFLQEWYQSLKNKQPPPNIEILLSFGKKPKDRASKVFISMRITPKAAAAMVDLAQSLTCKKTPRKSGRGKGSPSKPTLEDVLQIWM</sequence>
<dbReference type="PRINTS" id="PR00267">
    <property type="entry name" value="INTFRNREGFCT"/>
</dbReference>
<name>A0ABP0GWF1_CLALP</name>
<dbReference type="InterPro" id="IPR019471">
    <property type="entry name" value="Interferon_reg_factor-3"/>
</dbReference>
<dbReference type="InterPro" id="IPR017855">
    <property type="entry name" value="SMAD-like_dom_sf"/>
</dbReference>
<dbReference type="SUPFAM" id="SSF49879">
    <property type="entry name" value="SMAD/FHA domain"/>
    <property type="match status" value="1"/>
</dbReference>
<gene>
    <name evidence="3" type="ORF">CVLEPA_LOCUS29247</name>
</gene>
<dbReference type="Pfam" id="PF00605">
    <property type="entry name" value="IRF"/>
    <property type="match status" value="1"/>
</dbReference>
<dbReference type="InterPro" id="IPR001346">
    <property type="entry name" value="Interferon_reg_fact_DNA-bd_dom"/>
</dbReference>
<accession>A0ABP0GWF1</accession>
<dbReference type="InterPro" id="IPR008984">
    <property type="entry name" value="SMAD_FHA_dom_sf"/>
</dbReference>
<feature type="region of interest" description="Disordered" evidence="1">
    <location>
        <begin position="192"/>
        <end position="220"/>
    </location>
</feature>
<dbReference type="SMART" id="SM01243">
    <property type="entry name" value="IRF-3"/>
    <property type="match status" value="1"/>
</dbReference>